<dbReference type="AlphaFoldDB" id="A0A6A5VSV8"/>
<sequence>MANLSSPTLDLSRPRLKQIAHWIRDELDPVVAREGPDLLRADDLLTLHDIFQALMTSSSITSGDLRAAGIHRAVMEIAGMATRWPGRLADDCDRLIEIWTAKYGRLEDLHPFLYGRGGRLEGIASIHETSNAALLKRWQATCPDRISKKRAHRRGAIGFQPGSWWINPIFACYDGIIDVDIIDGGVCHDKYGAYAVLLVEGLELDAPTESTLTFRCAKEDSGKFRLTAATPRSREPIRILRSHNVNSMWGPRAGVRYEGLYRVTGWVVHQPKIISTSAGQNISLGGVTYDIHFERCDPVSTDEVAKYPTASMLDDYSEYKRLRKVHRELRSKVVTTLPEVKKVVPMPAKVAPAIPPVAPVASGAKSLFASTPQKPSPAPSKDTLEAAPGANIKEDAFPAHKSPGNLVIPPLGRTETSHSDALRVNAPNSNEASSVASTSKSHQSVIKEVAPWIDYDLPHLEIPPATNFVSTKRSTTHNDVAPDQPNGPTSMNRKATRKKSEDRSHLLLRPSPSGQTLQPAQDLNKKESRKSVLFRSRNPMAKLFDGTEDGSSKTNDYFSIEQHRVASANPEQKATASGGRARATSTGGTPQPVAPTPVKQKGPNPLLLDDRRDAVAFPSGYSLPPTLLTVYSDTALVAPRQSLEDPFVGLSPLRITEPLPVSLKDFLQKDAPTTNSSTEASPRIERPVSSSPDVATRRAQAAGRLKKIVKDLEELQVKVAFRDPFGSTGHNHERKRTDSSNVPPETSS</sequence>
<feature type="region of interest" description="Disordered" evidence="1">
    <location>
        <begin position="394"/>
        <end position="414"/>
    </location>
</feature>
<dbReference type="OrthoDB" id="3244603at2759"/>
<dbReference type="SUPFAM" id="SSF88697">
    <property type="entry name" value="PUA domain-like"/>
    <property type="match status" value="1"/>
</dbReference>
<dbReference type="Proteomes" id="UP000800036">
    <property type="component" value="Unassembled WGS sequence"/>
</dbReference>
<evidence type="ECO:0000313" key="2">
    <source>
        <dbReference type="EMBL" id="KAF1979995.1"/>
    </source>
</evidence>
<dbReference type="InterPro" id="IPR036987">
    <property type="entry name" value="SRA-YDG_sf"/>
</dbReference>
<dbReference type="InterPro" id="IPR015947">
    <property type="entry name" value="PUA-like_sf"/>
</dbReference>
<organism evidence="2 3">
    <name type="scientific">Bimuria novae-zelandiae CBS 107.79</name>
    <dbReference type="NCBI Taxonomy" id="1447943"/>
    <lineage>
        <taxon>Eukaryota</taxon>
        <taxon>Fungi</taxon>
        <taxon>Dikarya</taxon>
        <taxon>Ascomycota</taxon>
        <taxon>Pezizomycotina</taxon>
        <taxon>Dothideomycetes</taxon>
        <taxon>Pleosporomycetidae</taxon>
        <taxon>Pleosporales</taxon>
        <taxon>Massarineae</taxon>
        <taxon>Didymosphaeriaceae</taxon>
        <taxon>Bimuria</taxon>
    </lineage>
</organism>
<reference evidence="2" key="1">
    <citation type="journal article" date="2020" name="Stud. Mycol.">
        <title>101 Dothideomycetes genomes: a test case for predicting lifestyles and emergence of pathogens.</title>
        <authorList>
            <person name="Haridas S."/>
            <person name="Albert R."/>
            <person name="Binder M."/>
            <person name="Bloem J."/>
            <person name="Labutti K."/>
            <person name="Salamov A."/>
            <person name="Andreopoulos B."/>
            <person name="Baker S."/>
            <person name="Barry K."/>
            <person name="Bills G."/>
            <person name="Bluhm B."/>
            <person name="Cannon C."/>
            <person name="Castanera R."/>
            <person name="Culley D."/>
            <person name="Daum C."/>
            <person name="Ezra D."/>
            <person name="Gonzalez J."/>
            <person name="Henrissat B."/>
            <person name="Kuo A."/>
            <person name="Liang C."/>
            <person name="Lipzen A."/>
            <person name="Lutzoni F."/>
            <person name="Magnuson J."/>
            <person name="Mondo S."/>
            <person name="Nolan M."/>
            <person name="Ohm R."/>
            <person name="Pangilinan J."/>
            <person name="Park H.-J."/>
            <person name="Ramirez L."/>
            <person name="Alfaro M."/>
            <person name="Sun H."/>
            <person name="Tritt A."/>
            <person name="Yoshinaga Y."/>
            <person name="Zwiers L.-H."/>
            <person name="Turgeon B."/>
            <person name="Goodwin S."/>
            <person name="Spatafora J."/>
            <person name="Crous P."/>
            <person name="Grigoriev I."/>
        </authorList>
    </citation>
    <scope>NUCLEOTIDE SEQUENCE</scope>
    <source>
        <strain evidence="2">CBS 107.79</strain>
    </source>
</reference>
<keyword evidence="3" id="KW-1185">Reference proteome</keyword>
<accession>A0A6A5VSV8</accession>
<evidence type="ECO:0008006" key="4">
    <source>
        <dbReference type="Google" id="ProtNLM"/>
    </source>
</evidence>
<feature type="region of interest" description="Disordered" evidence="1">
    <location>
        <begin position="470"/>
        <end position="605"/>
    </location>
</feature>
<gene>
    <name evidence="2" type="ORF">BU23DRAFT_594360</name>
</gene>
<feature type="compositionally biased region" description="Polar residues" evidence="1">
    <location>
        <begin position="739"/>
        <end position="748"/>
    </location>
</feature>
<dbReference type="Gene3D" id="2.30.280.10">
    <property type="entry name" value="SRA-YDG"/>
    <property type="match status" value="1"/>
</dbReference>
<name>A0A6A5VSV8_9PLEO</name>
<feature type="compositionally biased region" description="Polar residues" evidence="1">
    <location>
        <begin position="512"/>
        <end position="521"/>
    </location>
</feature>
<feature type="region of interest" description="Disordered" evidence="1">
    <location>
        <begin position="670"/>
        <end position="699"/>
    </location>
</feature>
<evidence type="ECO:0000256" key="1">
    <source>
        <dbReference type="SAM" id="MobiDB-lite"/>
    </source>
</evidence>
<feature type="compositionally biased region" description="Polar residues" evidence="1">
    <location>
        <begin position="671"/>
        <end position="680"/>
    </location>
</feature>
<protein>
    <recommendedName>
        <fullName evidence="4">YDG domain-containing protein</fullName>
    </recommendedName>
</protein>
<proteinExistence type="predicted"/>
<evidence type="ECO:0000313" key="3">
    <source>
        <dbReference type="Proteomes" id="UP000800036"/>
    </source>
</evidence>
<feature type="compositionally biased region" description="Low complexity" evidence="1">
    <location>
        <begin position="574"/>
        <end position="589"/>
    </location>
</feature>
<feature type="region of interest" description="Disordered" evidence="1">
    <location>
        <begin position="720"/>
        <end position="748"/>
    </location>
</feature>
<dbReference type="EMBL" id="ML976656">
    <property type="protein sequence ID" value="KAF1979995.1"/>
    <property type="molecule type" value="Genomic_DNA"/>
</dbReference>